<proteinExistence type="predicted"/>
<name>A0ABN3FAM2_9ACTN</name>
<feature type="region of interest" description="Disordered" evidence="1">
    <location>
        <begin position="79"/>
        <end position="110"/>
    </location>
</feature>
<feature type="compositionally biased region" description="Low complexity" evidence="1">
    <location>
        <begin position="89"/>
        <end position="106"/>
    </location>
</feature>
<evidence type="ECO:0000313" key="2">
    <source>
        <dbReference type="EMBL" id="GAA2325533.1"/>
    </source>
</evidence>
<dbReference type="EMBL" id="BAAASD010000001">
    <property type="protein sequence ID" value="GAA2325533.1"/>
    <property type="molecule type" value="Genomic_DNA"/>
</dbReference>
<evidence type="ECO:0000313" key="3">
    <source>
        <dbReference type="Proteomes" id="UP001500253"/>
    </source>
</evidence>
<protein>
    <submittedName>
        <fullName evidence="2">Uncharacterized protein</fullName>
    </submittedName>
</protein>
<evidence type="ECO:0000256" key="1">
    <source>
        <dbReference type="SAM" id="MobiDB-lite"/>
    </source>
</evidence>
<gene>
    <name evidence="2" type="ORF">GCM10010246_03430</name>
</gene>
<keyword evidence="3" id="KW-1185">Reference proteome</keyword>
<feature type="region of interest" description="Disordered" evidence="1">
    <location>
        <begin position="38"/>
        <end position="60"/>
    </location>
</feature>
<organism evidence="2 3">
    <name type="scientific">Streptomyces cuspidosporus</name>
    <dbReference type="NCBI Taxonomy" id="66882"/>
    <lineage>
        <taxon>Bacteria</taxon>
        <taxon>Bacillati</taxon>
        <taxon>Actinomycetota</taxon>
        <taxon>Actinomycetes</taxon>
        <taxon>Kitasatosporales</taxon>
        <taxon>Streptomycetaceae</taxon>
        <taxon>Streptomyces</taxon>
    </lineage>
</organism>
<dbReference type="Proteomes" id="UP001500253">
    <property type="component" value="Unassembled WGS sequence"/>
</dbReference>
<sequence>MEVADAATRGDEDALEVYRAAGAGLARAVVIAELLDGCSTPPPRRSAPRGGDRTWSHLNRPAPWPACDHAAWSWYGRAARRDGGDGETGSARRAASGQAQLAGAARDASSISASWAAFNRRTSGLTTSRS</sequence>
<reference evidence="2 3" key="1">
    <citation type="journal article" date="2019" name="Int. J. Syst. Evol. Microbiol.">
        <title>The Global Catalogue of Microorganisms (GCM) 10K type strain sequencing project: providing services to taxonomists for standard genome sequencing and annotation.</title>
        <authorList>
            <consortium name="The Broad Institute Genomics Platform"/>
            <consortium name="The Broad Institute Genome Sequencing Center for Infectious Disease"/>
            <person name="Wu L."/>
            <person name="Ma J."/>
        </authorList>
    </citation>
    <scope>NUCLEOTIDE SEQUENCE [LARGE SCALE GENOMIC DNA]</scope>
    <source>
        <strain evidence="2 3">JCM 4316</strain>
    </source>
</reference>
<comment type="caution">
    <text evidence="2">The sequence shown here is derived from an EMBL/GenBank/DDBJ whole genome shotgun (WGS) entry which is preliminary data.</text>
</comment>
<accession>A0ABN3FAM2</accession>